<sequence length="238" mass="24945">MAAGRGAYVWRFDSGRICLDLVATGPGGAGRGGREQLDGPGRLADWLTAARLVPPGTALTALDTTWLTRFRELRADVERLMVAQLASCGTPVESVVPQLGCKGERGALDRVNSLAAAAPPGPRAVRGEGGALVRTLSAEPDCAGLLAVVARDAVDLLTDPVARAALRRCAGGACDRLYLDTSRGGRRRWCSGEVCGNRERVARHRRRTAGSAPVERPAGAPVERPGGAPEEKNPPVVE</sequence>
<dbReference type="InterPro" id="IPR023286">
    <property type="entry name" value="ABATE_dom_sf"/>
</dbReference>
<accession>A0ABC8BSE4</accession>
<dbReference type="InterPro" id="IPR021005">
    <property type="entry name" value="Znf_CGNR"/>
</dbReference>
<dbReference type="EMBL" id="CP020563">
    <property type="protein sequence ID" value="ARF72838.1"/>
    <property type="molecule type" value="Genomic_DNA"/>
</dbReference>
<dbReference type="Pfam" id="PF07336">
    <property type="entry name" value="ABATE"/>
    <property type="match status" value="1"/>
</dbReference>
<organism evidence="3 4">
    <name type="scientific">Kitasatospora albolonga</name>
    <dbReference type="NCBI Taxonomy" id="68173"/>
    <lineage>
        <taxon>Bacteria</taxon>
        <taxon>Bacillati</taxon>
        <taxon>Actinomycetota</taxon>
        <taxon>Actinomycetes</taxon>
        <taxon>Kitasatosporales</taxon>
        <taxon>Streptomycetaceae</taxon>
        <taxon>Kitasatospora</taxon>
    </lineage>
</organism>
<evidence type="ECO:0000256" key="1">
    <source>
        <dbReference type="SAM" id="MobiDB-lite"/>
    </source>
</evidence>
<feature type="domain" description="Zinc finger CGNR" evidence="2">
    <location>
        <begin position="166"/>
        <end position="207"/>
    </location>
</feature>
<dbReference type="SUPFAM" id="SSF160904">
    <property type="entry name" value="Jann2411-like"/>
    <property type="match status" value="1"/>
</dbReference>
<dbReference type="InterPro" id="IPR010852">
    <property type="entry name" value="ABATE"/>
</dbReference>
<dbReference type="PANTHER" id="PTHR35525">
    <property type="entry name" value="BLL6575 PROTEIN"/>
    <property type="match status" value="1"/>
</dbReference>
<reference evidence="3 4" key="1">
    <citation type="submission" date="2017-04" db="EMBL/GenBank/DDBJ databases">
        <title>The complete genome sequence of Streptomyces albolongus YIM 101047, the producer of novel bafilomycins and novel odoriferous sesquiterpenoids.</title>
        <authorList>
            <person name="Yin M."/>
            <person name="Jiang Y."/>
        </authorList>
    </citation>
    <scope>NUCLEOTIDE SEQUENCE [LARGE SCALE GENOMIC DNA]</scope>
    <source>
        <strain evidence="3 4">YIM 101047</strain>
    </source>
</reference>
<dbReference type="RefSeq" id="WP_084746643.1">
    <property type="nucleotide sequence ID" value="NZ_CP020563.1"/>
</dbReference>
<dbReference type="Proteomes" id="UP000192251">
    <property type="component" value="Chromosome"/>
</dbReference>
<feature type="compositionally biased region" description="Basic and acidic residues" evidence="1">
    <location>
        <begin position="229"/>
        <end position="238"/>
    </location>
</feature>
<gene>
    <name evidence="3" type="ORF">B7C62_11545</name>
</gene>
<dbReference type="Gene3D" id="1.10.3300.10">
    <property type="entry name" value="Jann2411-like domain"/>
    <property type="match status" value="1"/>
</dbReference>
<feature type="region of interest" description="Disordered" evidence="1">
    <location>
        <begin position="201"/>
        <end position="238"/>
    </location>
</feature>
<dbReference type="Pfam" id="PF11706">
    <property type="entry name" value="zf-CGNR"/>
    <property type="match status" value="1"/>
</dbReference>
<dbReference type="KEGG" id="kab:B7C62_11545"/>
<evidence type="ECO:0000259" key="2">
    <source>
        <dbReference type="Pfam" id="PF11706"/>
    </source>
</evidence>
<evidence type="ECO:0000313" key="3">
    <source>
        <dbReference type="EMBL" id="ARF72838.1"/>
    </source>
</evidence>
<dbReference type="AlphaFoldDB" id="A0ABC8BSE4"/>
<keyword evidence="4" id="KW-1185">Reference proteome</keyword>
<proteinExistence type="predicted"/>
<protein>
    <recommendedName>
        <fullName evidence="2">Zinc finger CGNR domain-containing protein</fullName>
    </recommendedName>
</protein>
<dbReference type="PANTHER" id="PTHR35525:SF3">
    <property type="entry name" value="BLL6575 PROTEIN"/>
    <property type="match status" value="1"/>
</dbReference>
<name>A0ABC8BSE4_9ACTN</name>
<evidence type="ECO:0000313" key="4">
    <source>
        <dbReference type="Proteomes" id="UP000192251"/>
    </source>
</evidence>